<name>A0A8H6API1_9HELO</name>
<feature type="region of interest" description="Disordered" evidence="1">
    <location>
        <begin position="112"/>
        <end position="134"/>
    </location>
</feature>
<dbReference type="AlphaFoldDB" id="A0A8H6API1"/>
<gene>
    <name evidence="2" type="ORF">Bfra_007612</name>
</gene>
<accession>A0A8H6API1</accession>
<dbReference type="GeneID" id="59261675"/>
<evidence type="ECO:0000313" key="2">
    <source>
        <dbReference type="EMBL" id="KAF5871099.1"/>
    </source>
</evidence>
<dbReference type="RefSeq" id="XP_037190046.1">
    <property type="nucleotide sequence ID" value="XM_037337983.1"/>
</dbReference>
<comment type="caution">
    <text evidence="2">The sequence shown here is derived from an EMBL/GenBank/DDBJ whole genome shotgun (WGS) entry which is preliminary data.</text>
</comment>
<proteinExistence type="predicted"/>
<evidence type="ECO:0000313" key="3">
    <source>
        <dbReference type="Proteomes" id="UP000531561"/>
    </source>
</evidence>
<protein>
    <submittedName>
        <fullName evidence="2">Uncharacterized protein</fullName>
    </submittedName>
</protein>
<dbReference type="Proteomes" id="UP000531561">
    <property type="component" value="Unassembled WGS sequence"/>
</dbReference>
<dbReference type="EMBL" id="JABFCT010000012">
    <property type="protein sequence ID" value="KAF5871099.1"/>
    <property type="molecule type" value="Genomic_DNA"/>
</dbReference>
<organism evidence="2 3">
    <name type="scientific">Botrytis fragariae</name>
    <dbReference type="NCBI Taxonomy" id="1964551"/>
    <lineage>
        <taxon>Eukaryota</taxon>
        <taxon>Fungi</taxon>
        <taxon>Dikarya</taxon>
        <taxon>Ascomycota</taxon>
        <taxon>Pezizomycotina</taxon>
        <taxon>Leotiomycetes</taxon>
        <taxon>Helotiales</taxon>
        <taxon>Sclerotiniaceae</taxon>
        <taxon>Botrytis</taxon>
    </lineage>
</organism>
<sequence>MSMNPSSGHRPKRRPPDDNKSSTHNLNGSEAGPPKIKDPVKLFEKHPEFNRIIKDLKNYDRSLDSAYNHGETGLKAHQNEIQKAIKTLEETPKTIVDKVKIILQVTEQKKDRIRDLESAKDDCESQMERDSNPK</sequence>
<reference evidence="2 3" key="1">
    <citation type="journal article" date="2020" name="Phytopathology">
        <title>A high-quality genome resource of Botrytis fragariae, a new and rapidly spreading fungal pathogen causing strawberry gray mold in the U.S.A.</title>
        <authorList>
            <person name="Wu Y."/>
            <person name="Saski C.A."/>
            <person name="Schnabel G."/>
            <person name="Xiao S."/>
            <person name="Hu M."/>
        </authorList>
    </citation>
    <scope>NUCLEOTIDE SEQUENCE [LARGE SCALE GENOMIC DNA]</scope>
    <source>
        <strain evidence="2 3">BVB16</strain>
    </source>
</reference>
<evidence type="ECO:0000256" key="1">
    <source>
        <dbReference type="SAM" id="MobiDB-lite"/>
    </source>
</evidence>
<feature type="region of interest" description="Disordered" evidence="1">
    <location>
        <begin position="1"/>
        <end position="39"/>
    </location>
</feature>
<dbReference type="OrthoDB" id="3563402at2759"/>
<keyword evidence="3" id="KW-1185">Reference proteome</keyword>